<feature type="region of interest" description="Disordered" evidence="1">
    <location>
        <begin position="1"/>
        <end position="204"/>
    </location>
</feature>
<dbReference type="PANTHER" id="PTHR48205:SF1">
    <property type="entry name" value="OS01G0742766 PROTEIN"/>
    <property type="match status" value="1"/>
</dbReference>
<organism evidence="2 3">
    <name type="scientific">Sphagnum troendelagicum</name>
    <dbReference type="NCBI Taxonomy" id="128251"/>
    <lineage>
        <taxon>Eukaryota</taxon>
        <taxon>Viridiplantae</taxon>
        <taxon>Streptophyta</taxon>
        <taxon>Embryophyta</taxon>
        <taxon>Bryophyta</taxon>
        <taxon>Sphagnophytina</taxon>
        <taxon>Sphagnopsida</taxon>
        <taxon>Sphagnales</taxon>
        <taxon>Sphagnaceae</taxon>
        <taxon>Sphagnum</taxon>
    </lineage>
</organism>
<name>A0ABP0T839_9BRYO</name>
<feature type="region of interest" description="Disordered" evidence="1">
    <location>
        <begin position="252"/>
        <end position="278"/>
    </location>
</feature>
<feature type="compositionally biased region" description="Low complexity" evidence="1">
    <location>
        <begin position="1"/>
        <end position="27"/>
    </location>
</feature>
<evidence type="ECO:0000313" key="2">
    <source>
        <dbReference type="EMBL" id="CAK9189673.1"/>
    </source>
</evidence>
<dbReference type="PANTHER" id="PTHR48205">
    <property type="entry name" value="OS01G0742766 PROTEIN"/>
    <property type="match status" value="1"/>
</dbReference>
<gene>
    <name evidence="2" type="ORF">CSSPTR1EN2_LOCUS324</name>
</gene>
<evidence type="ECO:0000256" key="1">
    <source>
        <dbReference type="SAM" id="MobiDB-lite"/>
    </source>
</evidence>
<reference evidence="2 3" key="1">
    <citation type="submission" date="2024-02" db="EMBL/GenBank/DDBJ databases">
        <authorList>
            <consortium name="ELIXIR-Norway"/>
            <consortium name="Elixir Norway"/>
        </authorList>
    </citation>
    <scope>NUCLEOTIDE SEQUENCE [LARGE SCALE GENOMIC DNA]</scope>
</reference>
<feature type="compositionally biased region" description="Low complexity" evidence="1">
    <location>
        <begin position="61"/>
        <end position="71"/>
    </location>
</feature>
<sequence length="278" mass="28144">MEQQQPGVQQQASALPSTPIPSPSATTVSQIGTTMSDRDSAAGAVVSVEHPIPPRRRLVKAASAAAAAAAAYGRRGHVEATREGGGGGGGGPPGFVSPGVLDRSGTSSPMVPGSGTGAPGAMASGGVQPPASNSLSGGFRDRERGSRASTKGEMQGDQSTHGNSGSGKLGRNAYANAGAMEARPLGRRPEMNVRRHESPSQKYAEEMRLQQAKRAALGRAQSMGAPGNFKSFDSPFGNFMLPVIPLQFYNKPQSPAASSGALAAPSVTSTPIGGGLDR</sequence>
<accession>A0ABP0T839</accession>
<protein>
    <submittedName>
        <fullName evidence="2">Uncharacterized protein</fullName>
    </submittedName>
</protein>
<evidence type="ECO:0000313" key="3">
    <source>
        <dbReference type="Proteomes" id="UP001497512"/>
    </source>
</evidence>
<keyword evidence="3" id="KW-1185">Reference proteome</keyword>
<feature type="compositionally biased region" description="Gly residues" evidence="1">
    <location>
        <begin position="83"/>
        <end position="93"/>
    </location>
</feature>
<feature type="compositionally biased region" description="Low complexity" evidence="1">
    <location>
        <begin position="252"/>
        <end position="266"/>
    </location>
</feature>
<proteinExistence type="predicted"/>
<dbReference type="EMBL" id="OZ019893">
    <property type="protein sequence ID" value="CAK9189673.1"/>
    <property type="molecule type" value="Genomic_DNA"/>
</dbReference>
<dbReference type="Proteomes" id="UP001497512">
    <property type="component" value="Chromosome 1"/>
</dbReference>
<feature type="compositionally biased region" description="Basic and acidic residues" evidence="1">
    <location>
        <begin position="187"/>
        <end position="204"/>
    </location>
</feature>